<dbReference type="Proteomes" id="UP000681356">
    <property type="component" value="Unassembled WGS sequence"/>
</dbReference>
<keyword evidence="1" id="KW-1133">Transmembrane helix</keyword>
<dbReference type="RefSeq" id="WP_212536542.1">
    <property type="nucleotide sequence ID" value="NZ_JAGTUU010000004.1"/>
</dbReference>
<evidence type="ECO:0000313" key="3">
    <source>
        <dbReference type="Proteomes" id="UP000681356"/>
    </source>
</evidence>
<comment type="caution">
    <text evidence="2">The sequence shown here is derived from an EMBL/GenBank/DDBJ whole genome shotgun (WGS) entry which is preliminary data.</text>
</comment>
<reference evidence="2" key="1">
    <citation type="submission" date="2021-04" db="EMBL/GenBank/DDBJ databases">
        <authorList>
            <person name="Yoon J."/>
        </authorList>
    </citation>
    <scope>NUCLEOTIDE SEQUENCE</scope>
    <source>
        <strain evidence="2">KMU-90</strain>
    </source>
</reference>
<organism evidence="2 3">
    <name type="scientific">Thetidibacter halocola</name>
    <dbReference type="NCBI Taxonomy" id="2827239"/>
    <lineage>
        <taxon>Bacteria</taxon>
        <taxon>Pseudomonadati</taxon>
        <taxon>Pseudomonadota</taxon>
        <taxon>Alphaproteobacteria</taxon>
        <taxon>Rhodobacterales</taxon>
        <taxon>Roseobacteraceae</taxon>
        <taxon>Thetidibacter</taxon>
    </lineage>
</organism>
<name>A0A8J8B6Z6_9RHOB</name>
<evidence type="ECO:0000313" key="2">
    <source>
        <dbReference type="EMBL" id="MBS0124576.1"/>
    </source>
</evidence>
<protein>
    <submittedName>
        <fullName evidence="2">Uncharacterized protein</fullName>
    </submittedName>
</protein>
<proteinExistence type="predicted"/>
<dbReference type="AlphaFoldDB" id="A0A8J8B6Z6"/>
<keyword evidence="3" id="KW-1185">Reference proteome</keyword>
<dbReference type="EMBL" id="JAGTUU010000004">
    <property type="protein sequence ID" value="MBS0124576.1"/>
    <property type="molecule type" value="Genomic_DNA"/>
</dbReference>
<accession>A0A8J8B6Z6</accession>
<keyword evidence="1" id="KW-0812">Transmembrane</keyword>
<sequence>MTRPIDSILARIDALGDELEQAIAERRQTFEYEMRGRRARFTAEAQARHRALRVSLRVFLSQTKFAHVVTAPVIYSLILPFALLDLFVTVYQAICFRAYGIPRVRRADHIRIDRHMLAYLNAVQKLNCVYCGYCNGLISYVREIGARTEAFWCPIKHAGPVRHPHRQYAQFMDYGDADGFQKGLQASRRAVTRDE</sequence>
<gene>
    <name evidence="2" type="ORF">KB874_10550</name>
</gene>
<evidence type="ECO:0000256" key="1">
    <source>
        <dbReference type="SAM" id="Phobius"/>
    </source>
</evidence>
<keyword evidence="1" id="KW-0472">Membrane</keyword>
<feature type="transmembrane region" description="Helical" evidence="1">
    <location>
        <begin position="73"/>
        <end position="96"/>
    </location>
</feature>